<dbReference type="GO" id="GO:0000993">
    <property type="term" value="F:RNA polymerase II complex binding"/>
    <property type="evidence" value="ECO:0007669"/>
    <property type="project" value="TreeGrafter"/>
</dbReference>
<evidence type="ECO:0008006" key="6">
    <source>
        <dbReference type="Google" id="ProtNLM"/>
    </source>
</evidence>
<comment type="caution">
    <text evidence="4">The sequence shown here is derived from an EMBL/GenBank/DDBJ whole genome shotgun (WGS) entry which is preliminary data.</text>
</comment>
<proteinExistence type="predicted"/>
<dbReference type="GO" id="GO:0016593">
    <property type="term" value="C:Cdc73/Paf1 complex"/>
    <property type="evidence" value="ECO:0007669"/>
    <property type="project" value="TreeGrafter"/>
</dbReference>
<dbReference type="PANTHER" id="PTHR14027">
    <property type="entry name" value="RNA POLYMERASE-ASSOCIATED PROTEIN CTR9"/>
    <property type="match status" value="1"/>
</dbReference>
<dbReference type="GO" id="GO:0006355">
    <property type="term" value="P:regulation of DNA-templated transcription"/>
    <property type="evidence" value="ECO:0007669"/>
    <property type="project" value="InterPro"/>
</dbReference>
<keyword evidence="1" id="KW-0677">Repeat</keyword>
<evidence type="ECO:0000256" key="2">
    <source>
        <dbReference type="ARBA" id="ARBA00022803"/>
    </source>
</evidence>
<dbReference type="STRING" id="425265.A8Q067"/>
<dbReference type="PANTHER" id="PTHR14027:SF2">
    <property type="entry name" value="RNA POLYMERASE-ASSOCIATED PROTEIN CTR9 HOMOLOG"/>
    <property type="match status" value="1"/>
</dbReference>
<dbReference type="SUPFAM" id="SSF48452">
    <property type="entry name" value="TPR-like"/>
    <property type="match status" value="2"/>
</dbReference>
<dbReference type="OMA" id="CFLAGEF"/>
<evidence type="ECO:0000256" key="3">
    <source>
        <dbReference type="SAM" id="MobiDB-lite"/>
    </source>
</evidence>
<sequence>MSGDGGGDRAGAHKDIKYAAMPKSLELVLATNESLTIELDPLPDAEELDVVMDVLVEEKPPAYFWTALASRCWNAGRRAEAEQIISRGCSILPVHRPQECASLFALRAAFLLAEARTAPKQVLDDARYQPLGERSPKQHYFQQVHDNWQRVQSLTSPAEQQSSRVLLQVRAVTALMCGDNALAAKLFDALLARTPSDVVALLGRACVLLRARQYHPALHTYQHALRVMLRMDQAAEAQQEPSIAWHGADPRIGIGLCLWFLGHYEAARRAWRRAAAYRPTSAPPHLLLGLTLINAAKYPGPLPAGMYGAHTQRPEDEARRAAYADGLMHIQQAWQRDKTCAMAAVVLASHLTSQALHAWAPLWPAAHDMTTPAASIASSSSSANSLEAVSTALARALKLGEHAVQYADSRSIVMHAWLQYAYALHVATHLPQNASDHTVRVLALRYYGRVLEAQGRTQPMSTASSALAAAAGPMAAGTAGTTSASSDTSGYRHPLAHGIALASLGHAQLEASTGDVQGAMRTLDAVLLRPSGSAAYATELVLMAGLLLATPAAGSTAATDTTAQADRRRRARALLDRTIHTATEARALLSPKSLVGEGGAMASERLSSLTLTALARLGDDPRVRACLAFLWARSARERAISEYEAARAALPPSQEGSPLMYALELNMGALMTYTADAGMLRRGLVHLQRALQATTGSSSNDNNSDNDMVQAIKVLANYNMGLALENLGDATQARDAYAALLAAHPEYVAARVRMAVLAAQVPQDTMIPSDMPGGIERSARDVANTRFKEALSSDPGDLSVRAEYMRFLAGAYPANRHPAWAALKDSAAQLFLGADAGKAVFGSASVARRAADEARHDAYILGTLGWAYYQLGVHAMPGPNQRAERAKCMLRAADLFDKALAANPQNVFAAQGLAILVADDALGDPHAAPDVMEARRRTAAEDAAALLGKLREVRDDASVYVCQGHAFMLCGAWDRAAHVYELALTRYRCERDPAVLQYSARALYALGLQDRAMEHIQLAMAQLSTACDVLAERSGMAGGEADLAYASSSAAIEWKQVMYNRAVMSHKALQMLYDMPVEQRTSKDLSTAIQWVEQAQPVLQALVDAAKREQLLYITDEIVEQRVKYADMSLLKQASQQLQDTLAYEQAQRDKLAQLDEKQREREAHLAQLRREKEEEHRRKAEAIAESRRRAREEASQIEYDREPSPEPRKQRAAPRKKKTPAQTDDFVAQDDEHLFEESSDDDDDRNDPGDNDDDDDDNDNDNDGHDNDDDDEDVAAGDRKDMNVDANADAPSSHTSPRAADDMDQDDSDDGAATASAPNSMRARLEALARERKKRNEPDLQRPKKRASDKASRKESKKAKLDQTSS</sequence>
<dbReference type="OrthoDB" id="343875at2759"/>
<dbReference type="Proteomes" id="UP000008837">
    <property type="component" value="Unassembled WGS sequence"/>
</dbReference>
<dbReference type="SMART" id="SM00028">
    <property type="entry name" value="TPR"/>
    <property type="match status" value="5"/>
</dbReference>
<dbReference type="Gene3D" id="1.25.40.10">
    <property type="entry name" value="Tetratricopeptide repeat domain"/>
    <property type="match status" value="3"/>
</dbReference>
<gene>
    <name evidence="4" type="ORF">MGL_1989</name>
</gene>
<feature type="compositionally biased region" description="Basic and acidic residues" evidence="3">
    <location>
        <begin position="1168"/>
        <end position="1210"/>
    </location>
</feature>
<reference evidence="4 5" key="1">
    <citation type="journal article" date="2007" name="Proc. Natl. Acad. Sci. U.S.A.">
        <title>Dandruff-associated Malassezia genomes reveal convergent and divergent virulence traits shared with plant and human fungal pathogens.</title>
        <authorList>
            <person name="Xu J."/>
            <person name="Saunders C.W."/>
            <person name="Hu P."/>
            <person name="Grant R.A."/>
            <person name="Boekhout T."/>
            <person name="Kuramae E.E."/>
            <person name="Kronstad J.W."/>
            <person name="Deangelis Y.M."/>
            <person name="Reeder N.L."/>
            <person name="Johnstone K.R."/>
            <person name="Leland M."/>
            <person name="Fieno A.M."/>
            <person name="Begley W.M."/>
            <person name="Sun Y."/>
            <person name="Lacey M.P."/>
            <person name="Chaudhary T."/>
            <person name="Keough T."/>
            <person name="Chu L."/>
            <person name="Sears R."/>
            <person name="Yuan B."/>
            <person name="Dawson T.L.Jr."/>
        </authorList>
    </citation>
    <scope>NUCLEOTIDE SEQUENCE [LARGE SCALE GENOMIC DNA]</scope>
    <source>
        <strain evidence="5">ATCC MYA-4612 / CBS 7966</strain>
    </source>
</reference>
<accession>A8Q067</accession>
<feature type="compositionally biased region" description="Basic residues" evidence="3">
    <location>
        <begin position="1211"/>
        <end position="1220"/>
    </location>
</feature>
<dbReference type="KEGG" id="mgl:MGL_1989"/>
<dbReference type="RefSeq" id="XP_001730990.1">
    <property type="nucleotide sequence ID" value="XM_001730938.1"/>
</dbReference>
<name>A8Q067_MALGO</name>
<dbReference type="VEuPathDB" id="FungiDB:MGL_1989"/>
<protein>
    <recommendedName>
        <fullName evidence="6">Tetratricopeptide repeat protein 1</fullName>
    </recommendedName>
</protein>
<dbReference type="GO" id="GO:0006368">
    <property type="term" value="P:transcription elongation by RNA polymerase II"/>
    <property type="evidence" value="ECO:0007669"/>
    <property type="project" value="TreeGrafter"/>
</dbReference>
<dbReference type="InterPro" id="IPR011990">
    <property type="entry name" value="TPR-like_helical_dom_sf"/>
</dbReference>
<evidence type="ECO:0000313" key="5">
    <source>
        <dbReference type="Proteomes" id="UP000008837"/>
    </source>
</evidence>
<keyword evidence="5" id="KW-1185">Reference proteome</keyword>
<dbReference type="InterPro" id="IPR031101">
    <property type="entry name" value="Ctr9"/>
</dbReference>
<keyword evidence="2" id="KW-0802">TPR repeat</keyword>
<dbReference type="EMBL" id="AAYY01000006">
    <property type="protein sequence ID" value="EDP43776.1"/>
    <property type="molecule type" value="Genomic_DNA"/>
</dbReference>
<evidence type="ECO:0000313" key="4">
    <source>
        <dbReference type="EMBL" id="EDP43776.1"/>
    </source>
</evidence>
<feature type="compositionally biased region" description="Acidic residues" evidence="3">
    <location>
        <begin position="1238"/>
        <end position="1276"/>
    </location>
</feature>
<dbReference type="InParanoid" id="A8Q067"/>
<dbReference type="FunCoup" id="A8Q067">
    <property type="interactions" value="444"/>
</dbReference>
<feature type="compositionally biased region" description="Basic and acidic residues" evidence="3">
    <location>
        <begin position="1324"/>
        <end position="1367"/>
    </location>
</feature>
<organism evidence="4 5">
    <name type="scientific">Malassezia globosa (strain ATCC MYA-4612 / CBS 7966)</name>
    <name type="common">Dandruff-associated fungus</name>
    <dbReference type="NCBI Taxonomy" id="425265"/>
    <lineage>
        <taxon>Eukaryota</taxon>
        <taxon>Fungi</taxon>
        <taxon>Dikarya</taxon>
        <taxon>Basidiomycota</taxon>
        <taxon>Ustilaginomycotina</taxon>
        <taxon>Malasseziomycetes</taxon>
        <taxon>Malasseziales</taxon>
        <taxon>Malasseziaceae</taxon>
        <taxon>Malassezia</taxon>
    </lineage>
</organism>
<dbReference type="InterPro" id="IPR019734">
    <property type="entry name" value="TPR_rpt"/>
</dbReference>
<evidence type="ECO:0000256" key="1">
    <source>
        <dbReference type="ARBA" id="ARBA00022737"/>
    </source>
</evidence>
<feature type="region of interest" description="Disordered" evidence="3">
    <location>
        <begin position="1168"/>
        <end position="1367"/>
    </location>
</feature>
<dbReference type="GeneID" id="5855297"/>